<dbReference type="EMBL" id="LSTO01000001">
    <property type="protein sequence ID" value="OWW22401.1"/>
    <property type="molecule type" value="Genomic_DNA"/>
</dbReference>
<dbReference type="AlphaFoldDB" id="A0A254TIE3"/>
<dbReference type="Pfam" id="PF00188">
    <property type="entry name" value="CAP"/>
    <property type="match status" value="1"/>
</dbReference>
<dbReference type="SUPFAM" id="SSF55797">
    <property type="entry name" value="PR-1-like"/>
    <property type="match status" value="1"/>
</dbReference>
<feature type="signal peptide" evidence="1">
    <location>
        <begin position="1"/>
        <end position="19"/>
    </location>
</feature>
<dbReference type="Proteomes" id="UP000197535">
    <property type="component" value="Unassembled WGS sequence"/>
</dbReference>
<proteinExistence type="predicted"/>
<organism evidence="3 4">
    <name type="scientific">Noviherbaspirillum denitrificans</name>
    <dbReference type="NCBI Taxonomy" id="1968433"/>
    <lineage>
        <taxon>Bacteria</taxon>
        <taxon>Pseudomonadati</taxon>
        <taxon>Pseudomonadota</taxon>
        <taxon>Betaproteobacteria</taxon>
        <taxon>Burkholderiales</taxon>
        <taxon>Oxalobacteraceae</taxon>
        <taxon>Noviherbaspirillum</taxon>
    </lineage>
</organism>
<evidence type="ECO:0000313" key="4">
    <source>
        <dbReference type="Proteomes" id="UP000197535"/>
    </source>
</evidence>
<dbReference type="CDD" id="cd05379">
    <property type="entry name" value="CAP_bacterial"/>
    <property type="match status" value="1"/>
</dbReference>
<dbReference type="InterPro" id="IPR014044">
    <property type="entry name" value="CAP_dom"/>
</dbReference>
<evidence type="ECO:0000313" key="3">
    <source>
        <dbReference type="EMBL" id="OWW22401.1"/>
    </source>
</evidence>
<protein>
    <recommendedName>
        <fullName evidence="2">SCP domain-containing protein</fullName>
    </recommendedName>
</protein>
<dbReference type="PROSITE" id="PS51257">
    <property type="entry name" value="PROKAR_LIPOPROTEIN"/>
    <property type="match status" value="1"/>
</dbReference>
<comment type="caution">
    <text evidence="3">The sequence shown here is derived from an EMBL/GenBank/DDBJ whole genome shotgun (WGS) entry which is preliminary data.</text>
</comment>
<dbReference type="OrthoDB" id="5372233at2"/>
<accession>A0A254TIE3</accession>
<gene>
    <name evidence="3" type="ORF">AYR66_25805</name>
</gene>
<evidence type="ECO:0000259" key="2">
    <source>
        <dbReference type="Pfam" id="PF00188"/>
    </source>
</evidence>
<dbReference type="InterPro" id="IPR035940">
    <property type="entry name" value="CAP_sf"/>
</dbReference>
<feature type="domain" description="SCP" evidence="2">
    <location>
        <begin position="60"/>
        <end position="182"/>
    </location>
</feature>
<name>A0A254TIE3_9BURK</name>
<feature type="chain" id="PRO_5013101057" description="SCP domain-containing protein" evidence="1">
    <location>
        <begin position="20"/>
        <end position="316"/>
    </location>
</feature>
<dbReference type="RefSeq" id="WP_088709223.1">
    <property type="nucleotide sequence ID" value="NZ_LSTO01000001.1"/>
</dbReference>
<reference evidence="3 4" key="1">
    <citation type="submission" date="2016-02" db="EMBL/GenBank/DDBJ databases">
        <authorList>
            <person name="Wen L."/>
            <person name="He K."/>
            <person name="Yang H."/>
        </authorList>
    </citation>
    <scope>NUCLEOTIDE SEQUENCE [LARGE SCALE GENOMIC DNA]</scope>
    <source>
        <strain evidence="3 4">TSA40</strain>
    </source>
</reference>
<dbReference type="Gene3D" id="3.40.33.10">
    <property type="entry name" value="CAP"/>
    <property type="match status" value="1"/>
</dbReference>
<keyword evidence="1" id="KW-0732">Signal</keyword>
<evidence type="ECO:0000256" key="1">
    <source>
        <dbReference type="SAM" id="SignalP"/>
    </source>
</evidence>
<sequence>MERTSRSALLALFTALALAACGGGGDSGGGVTTQNAASLAEPGAPLATGNTANDGVAWFNFRRQQVGVRTLLRAPMADAAAQGHSEYEKVNNVITHEQTPGAPGFTGVTVGDRLTAAGYQFRSAYAYGEVLSSTSDTSGVNAAEDLLAAIYHRFVILEPVFTQVGAGAATVRNGSTYFTANFVTDRLDVGLGAGRIVTYPFTGQQGVPRNFFSDHEVPDPVPSRNEVGYPVSVHADITSIIEVTSFSIRPRGGAALQVQLLQNRASAGGTADPLTPPSAAAIIPVGVLAPATTYDVQFSGRVDGVPVSREWSFTTL</sequence>
<keyword evidence="4" id="KW-1185">Reference proteome</keyword>